<dbReference type="EMBL" id="CP016094">
    <property type="protein sequence ID" value="AOS44899.1"/>
    <property type="molecule type" value="Genomic_DNA"/>
</dbReference>
<dbReference type="STRING" id="1838286.Verru16b_01968"/>
<dbReference type="KEGG" id="obg:Verru16b_01968"/>
<dbReference type="AlphaFoldDB" id="A0A1D8AVH7"/>
<dbReference type="OrthoDB" id="5524812at2"/>
<sequence>MPSFWSALDRLHASARRQRWLGRLAVVTRVLLAIGFLPSGWTKIIGHRFTNLPVSNPVGFFFEALYQTGWYWNFLGAAQWLAAGLLLIPRTVTLGAVVYFPIIVNIFLITLSMHFQGTPVITGLMLLGSVFLLCWDYDRLAAILRPPQRVSVPNS</sequence>
<dbReference type="Proteomes" id="UP000095228">
    <property type="component" value="Chromosome"/>
</dbReference>
<protein>
    <recommendedName>
        <fullName evidence="4">DoxX</fullName>
    </recommendedName>
</protein>
<evidence type="ECO:0000313" key="2">
    <source>
        <dbReference type="EMBL" id="AOS44899.1"/>
    </source>
</evidence>
<dbReference type="RefSeq" id="WP_069963695.1">
    <property type="nucleotide sequence ID" value="NZ_CP016094.1"/>
</dbReference>
<name>A0A1D8AVH7_9BACT</name>
<keyword evidence="1" id="KW-1133">Transmembrane helix</keyword>
<evidence type="ECO:0000256" key="1">
    <source>
        <dbReference type="SAM" id="Phobius"/>
    </source>
</evidence>
<proteinExistence type="predicted"/>
<evidence type="ECO:0000313" key="3">
    <source>
        <dbReference type="Proteomes" id="UP000095228"/>
    </source>
</evidence>
<organism evidence="2 3">
    <name type="scientific">Lacunisphaera limnophila</name>
    <dbReference type="NCBI Taxonomy" id="1838286"/>
    <lineage>
        <taxon>Bacteria</taxon>
        <taxon>Pseudomonadati</taxon>
        <taxon>Verrucomicrobiota</taxon>
        <taxon>Opitutia</taxon>
        <taxon>Opitutales</taxon>
        <taxon>Opitutaceae</taxon>
        <taxon>Lacunisphaera</taxon>
    </lineage>
</organism>
<reference evidence="2 3" key="1">
    <citation type="submission" date="2016-06" db="EMBL/GenBank/DDBJ databases">
        <title>Three novel species with peptidoglycan cell walls form the new genus Lacunisphaera gen. nov. in the family Opitutaceae of the verrucomicrobial subdivision 4.</title>
        <authorList>
            <person name="Rast P."/>
            <person name="Gloeckner I."/>
            <person name="Jogler M."/>
            <person name="Boedeker C."/>
            <person name="Jeske O."/>
            <person name="Wiegand S."/>
            <person name="Reinhardt R."/>
            <person name="Schumann P."/>
            <person name="Rohde M."/>
            <person name="Spring S."/>
            <person name="Gloeckner F.O."/>
            <person name="Jogler C."/>
        </authorList>
    </citation>
    <scope>NUCLEOTIDE SEQUENCE [LARGE SCALE GENOMIC DNA]</scope>
    <source>
        <strain evidence="2 3">IG16b</strain>
    </source>
</reference>
<keyword evidence="3" id="KW-1185">Reference proteome</keyword>
<keyword evidence="1" id="KW-0472">Membrane</keyword>
<evidence type="ECO:0008006" key="4">
    <source>
        <dbReference type="Google" id="ProtNLM"/>
    </source>
</evidence>
<feature type="transmembrane region" description="Helical" evidence="1">
    <location>
        <begin position="20"/>
        <end position="41"/>
    </location>
</feature>
<gene>
    <name evidence="2" type="ORF">Verru16b_01968</name>
</gene>
<accession>A0A1D8AVH7</accession>
<feature type="transmembrane region" description="Helical" evidence="1">
    <location>
        <begin position="120"/>
        <end position="137"/>
    </location>
</feature>
<keyword evidence="1" id="KW-0812">Transmembrane</keyword>